<protein>
    <submittedName>
        <fullName evidence="4">Glutamate dehydrogenase</fullName>
    </submittedName>
</protein>
<proteinExistence type="predicted"/>
<organism evidence="4 5">
    <name type="scientific">Luteibacter yeojuensis</name>
    <dbReference type="NCBI Taxonomy" id="345309"/>
    <lineage>
        <taxon>Bacteria</taxon>
        <taxon>Pseudomonadati</taxon>
        <taxon>Pseudomonadota</taxon>
        <taxon>Gammaproteobacteria</taxon>
        <taxon>Lysobacterales</taxon>
        <taxon>Rhodanobacteraceae</taxon>
        <taxon>Luteibacter</taxon>
    </lineage>
</organism>
<dbReference type="Gene3D" id="3.40.50.720">
    <property type="entry name" value="NAD(P)-binding Rossmann-like Domain"/>
    <property type="match status" value="1"/>
</dbReference>
<sequence>LRWSDRREDFRTEVLGLVKAQMVKNTVIVPVGSKGGFFVKRPPVGGDRDAQLAEGIACYRMFINGLLDITDNLVEGKVVPPHDVVRHDNDDPYLVVAADKGTATFSDIANAISTEHGFWLDDAFASGGSNGYDHKGMGITAKGAWESVKRHFRAMGRDSQAQDFTCVGVGDMSGDVFGNGMLLSEHIRLLAAFDHRHIFLDPNPDAARSFVERQRMFALPRSSWDDYDKSLISAGGGIYPRSAKSIPVSAEVKAALGIRSEATHLPPNDLLSAILKAPVDLLWNGGIGTYVKAASETQAEVGDRANNALRVNGNELRCKVIGEGGNLGMTQKGRIEASQAGVLMNTDFIDNSAGVDTSDHEVNIKILLNDAVQRNELTFDGRNKQLAEMTDEVARLVLWDNYRQNQAITLMEHQSVRRLGSMAHFITTLEAEGLLDRAVESLPTQAELADRKAKGQGLTRPELSVLLSYDKIRLFQQLLDSDVPEDPYLSRELVRYFPVPLHEKYAEHMQRHRLKREIIATAVTNSTINRMGATFMMRMQEDTGHGPAAIAKAYTAAREILDARDLWAELEALDGKVAEDTQIDAILQIWSLLRHLTRWLLNRPGGSLDIAANVDRYAAEVTTLRKAMPEVLTNTGRGDFAASQEKWEGFGIPTELAVRLARVSVLRAALDMVEVSKASGKDIATVAKVFYELGEALDLEWLRGQIEALPVEGAWHAQARGSLLDELNAQHRALAVQVLSIAGDRTDVSPVQAWLERDDATLKYTRAMLAEILTQNADYPIASVAVRRLAQLAQIPV</sequence>
<dbReference type="InterPro" id="IPR048381">
    <property type="entry name" value="GDH_C"/>
</dbReference>
<feature type="domain" description="NAD-glutamate dehydrogenase catalytic" evidence="2">
    <location>
        <begin position="1"/>
        <end position="410"/>
    </location>
</feature>
<dbReference type="GO" id="GO:0006538">
    <property type="term" value="P:L-glutamate catabolic process"/>
    <property type="evidence" value="ECO:0007669"/>
    <property type="project" value="InterPro"/>
</dbReference>
<dbReference type="InterPro" id="IPR046346">
    <property type="entry name" value="Aminoacid_DH-like_N_sf"/>
</dbReference>
<dbReference type="Proteomes" id="UP000033651">
    <property type="component" value="Unassembled WGS sequence"/>
</dbReference>
<dbReference type="PANTHER" id="PTHR43403:SF1">
    <property type="entry name" value="NAD-SPECIFIC GLUTAMATE DEHYDROGENASE"/>
    <property type="match status" value="1"/>
</dbReference>
<reference evidence="4 5" key="1">
    <citation type="submission" date="2015-03" db="EMBL/GenBank/DDBJ databases">
        <title>Draft genome sequence of Luteibacter yeojuensis strain SU11.</title>
        <authorList>
            <person name="Sulaiman J."/>
            <person name="Priya K."/>
            <person name="Chan K.-G."/>
        </authorList>
    </citation>
    <scope>NUCLEOTIDE SEQUENCE [LARGE SCALE GENOMIC DNA]</scope>
    <source>
        <strain evidence="4 5">SU11</strain>
    </source>
</reference>
<evidence type="ECO:0000256" key="1">
    <source>
        <dbReference type="ARBA" id="ARBA00023002"/>
    </source>
</evidence>
<dbReference type="GO" id="GO:0004352">
    <property type="term" value="F:glutamate dehydrogenase (NAD+) activity"/>
    <property type="evidence" value="ECO:0007669"/>
    <property type="project" value="InterPro"/>
</dbReference>
<gene>
    <name evidence="4" type="ORF">VI08_19495</name>
</gene>
<name>A0A0F3K420_9GAMM</name>
<accession>A0A0F3K420</accession>
<keyword evidence="1" id="KW-0560">Oxidoreductase</keyword>
<evidence type="ECO:0000259" key="2">
    <source>
        <dbReference type="Pfam" id="PF05088"/>
    </source>
</evidence>
<dbReference type="SUPFAM" id="SSF53223">
    <property type="entry name" value="Aminoacid dehydrogenase-like, N-terminal domain"/>
    <property type="match status" value="1"/>
</dbReference>
<feature type="non-terminal residue" evidence="4">
    <location>
        <position position="1"/>
    </location>
</feature>
<dbReference type="Pfam" id="PF05088">
    <property type="entry name" value="Bac_GDH_CD"/>
    <property type="match status" value="1"/>
</dbReference>
<dbReference type="PANTHER" id="PTHR43403">
    <property type="entry name" value="NAD-SPECIFIC GLUTAMATE DEHYDROGENASE"/>
    <property type="match status" value="1"/>
</dbReference>
<dbReference type="PATRIC" id="fig|345309.4.peg.3758"/>
<evidence type="ECO:0000259" key="3">
    <source>
        <dbReference type="Pfam" id="PF21074"/>
    </source>
</evidence>
<dbReference type="GO" id="GO:0004069">
    <property type="term" value="F:L-aspartate:2-oxoglutarate aminotransferase activity"/>
    <property type="evidence" value="ECO:0007669"/>
    <property type="project" value="InterPro"/>
</dbReference>
<dbReference type="AlphaFoldDB" id="A0A0F3K420"/>
<comment type="caution">
    <text evidence="4">The sequence shown here is derived from an EMBL/GenBank/DDBJ whole genome shotgun (WGS) entry which is preliminary data.</text>
</comment>
<dbReference type="Pfam" id="PF21074">
    <property type="entry name" value="GDH_C"/>
    <property type="match status" value="1"/>
</dbReference>
<evidence type="ECO:0000313" key="4">
    <source>
        <dbReference type="EMBL" id="KJV25732.1"/>
    </source>
</evidence>
<dbReference type="EMBL" id="JZRB01000067">
    <property type="protein sequence ID" value="KJV25732.1"/>
    <property type="molecule type" value="Genomic_DNA"/>
</dbReference>
<dbReference type="RefSeq" id="WP_045831307.1">
    <property type="nucleotide sequence ID" value="NZ_JZRB01000067.1"/>
</dbReference>
<dbReference type="InterPro" id="IPR036291">
    <property type="entry name" value="NAD(P)-bd_dom_sf"/>
</dbReference>
<dbReference type="InterPro" id="IPR028971">
    <property type="entry name" value="NAD-GDH_cat"/>
</dbReference>
<feature type="domain" description="NAD-specific glutamate dehydrogenase C-terminal" evidence="3">
    <location>
        <begin position="455"/>
        <end position="790"/>
    </location>
</feature>
<dbReference type="InterPro" id="IPR007780">
    <property type="entry name" value="NAD_Glu_DH_bac"/>
</dbReference>
<evidence type="ECO:0000313" key="5">
    <source>
        <dbReference type="Proteomes" id="UP000033651"/>
    </source>
</evidence>
<keyword evidence="5" id="KW-1185">Reference proteome</keyword>
<dbReference type="SUPFAM" id="SSF51735">
    <property type="entry name" value="NAD(P)-binding Rossmann-fold domains"/>
    <property type="match status" value="1"/>
</dbReference>